<reference evidence="2" key="1">
    <citation type="submission" date="2008-12" db="EMBL/GenBank/DDBJ databases">
        <title>Annotation of Streptomyces ghanaensis ATCC 14672.</title>
        <authorList>
            <consortium name="The Broad Institute Genome Sequencing Platform"/>
            <consortium name="Broad Institute Microbial Sequencing Center"/>
            <person name="Fischbach M."/>
            <person name="Ward D."/>
            <person name="Young S."/>
            <person name="Kodira C.D."/>
            <person name="Zeng Q."/>
            <person name="Koehrsen M."/>
            <person name="Godfrey P."/>
            <person name="Alvarado L."/>
            <person name="Berlin A.M."/>
            <person name="Borenstein D."/>
            <person name="Chen Z."/>
            <person name="Engels R."/>
            <person name="Freedman E."/>
            <person name="Gellesch M."/>
            <person name="Goldberg J."/>
            <person name="Griggs A."/>
            <person name="Gujja S."/>
            <person name="Heiman D.I."/>
            <person name="Hepburn T.A."/>
            <person name="Howarth C."/>
            <person name="Jen D."/>
            <person name="Larson L."/>
            <person name="Lewis B."/>
            <person name="Mehta T."/>
            <person name="Park D."/>
            <person name="Pearson M."/>
            <person name="Roberts A."/>
            <person name="Saif S."/>
            <person name="Shea T.D."/>
            <person name="Shenoy N."/>
            <person name="Sisk P."/>
            <person name="Stolte C."/>
            <person name="Sykes S.N."/>
            <person name="Walk T."/>
            <person name="White J."/>
            <person name="Yandava C."/>
            <person name="Straight P."/>
            <person name="Clardy J."/>
            <person name="Hung D."/>
            <person name="Kolter R."/>
            <person name="Mekalanos J."/>
            <person name="Walker S."/>
            <person name="Walsh C.T."/>
            <person name="Wieland B.L.C."/>
            <person name="Ilzarbe M."/>
            <person name="Galagan J."/>
            <person name="Nusbaum C."/>
            <person name="Birren B."/>
        </authorList>
    </citation>
    <scope>NUCLEOTIDE SEQUENCE [LARGE SCALE GENOMIC DNA]</scope>
    <source>
        <strain evidence="2">ATCC 14672 / DSM 40746 / JCM 4963 / KCTC 9882 / NRRL B-12104 / FH 1290</strain>
    </source>
</reference>
<accession>D6A489</accession>
<dbReference type="AlphaFoldDB" id="D6A489"/>
<dbReference type="eggNOG" id="ENOG503231M">
    <property type="taxonomic scope" value="Bacteria"/>
</dbReference>
<sequence length="90" mass="10406">MRAPTVTKKPSQPWRLVLTTPSVPVYTKHRSKPAAYRAVEDEKERVAAGLSNVVRIAVDQWDVDGQRWVRYENVWDKTTERLAADRVTEK</sequence>
<proteinExistence type="predicted"/>
<evidence type="ECO:0000313" key="1">
    <source>
        <dbReference type="EMBL" id="EFE65729.2"/>
    </source>
</evidence>
<name>D6A489_STRV1</name>
<gene>
    <name evidence="1" type="ORF">SSFG_00983</name>
</gene>
<organism evidence="1 2">
    <name type="scientific">Streptomyces viridosporus (strain ATCC 14672 / DSM 40746 / JCM 4963 / KCTC 9882 / NRRL B-12104 / FH 1290)</name>
    <name type="common">Streptomyces ghanaensis</name>
    <dbReference type="NCBI Taxonomy" id="566461"/>
    <lineage>
        <taxon>Bacteria</taxon>
        <taxon>Bacillati</taxon>
        <taxon>Actinomycetota</taxon>
        <taxon>Actinomycetes</taxon>
        <taxon>Kitasatosporales</taxon>
        <taxon>Streptomycetaceae</taxon>
        <taxon>Streptomyces</taxon>
    </lineage>
</organism>
<dbReference type="Proteomes" id="UP000003824">
    <property type="component" value="Unassembled WGS sequence"/>
</dbReference>
<protein>
    <submittedName>
        <fullName evidence="1">Predicted protein</fullName>
    </submittedName>
</protein>
<dbReference type="EMBL" id="DS999641">
    <property type="protein sequence ID" value="EFE65729.2"/>
    <property type="molecule type" value="Genomic_DNA"/>
</dbReference>
<evidence type="ECO:0000313" key="2">
    <source>
        <dbReference type="Proteomes" id="UP000003824"/>
    </source>
</evidence>